<dbReference type="AlphaFoldDB" id="Q6LI60"/>
<gene>
    <name evidence="2" type="primary">IS22-1</name>
    <name evidence="2" type="ordered locus">PBPRB1148</name>
</gene>
<dbReference type="HOGENOM" id="CLU_039294_1_0_6"/>
<dbReference type="PANTHER" id="PTHR33678:SF2">
    <property type="match status" value="1"/>
</dbReference>
<sequence>MPSSLRPCCGDSHIAINQKPSYRHQVHEIPEPIVNITEYQVFHGRCQNCQTSVKGKRPQDTPQGIMGPNLMSYIALLAGQFHLSVRKIQELLKLQLGTSFSTGAISEAQGKVSSMLTPLHQAVRDAIQKAPMVHIDETSHIRNGESSLRWCWLMSSDDWVYERVLFSRSTHSAKVMLNEKFAGVVISDQCASYNWLNPEKHQFCLGHLKRNLQQMADYSGGGLTAFIGKRLTLLINMIFRTQHRYEEENISAEIYFRRMKRLRKSLTRWLHKGADVTTSRYSGRCKFILKHEVSLWVFLTAPLTIPLTNNEAERRLRGSVIMRKISFGTSSDRGDKFRGRIHTLVETCKKRSMSPFIALQQIVNAVVKKQPYPDIFNLCSG</sequence>
<dbReference type="KEGG" id="ppr:PBPRB1148"/>
<dbReference type="EMBL" id="CR378678">
    <property type="protein sequence ID" value="CAG23020.1"/>
    <property type="molecule type" value="Genomic_DNA"/>
</dbReference>
<dbReference type="Proteomes" id="UP000000593">
    <property type="component" value="Chromosome 2"/>
</dbReference>
<dbReference type="eggNOG" id="COG2433">
    <property type="taxonomic scope" value="Bacteria"/>
</dbReference>
<accession>Q6LI60</accession>
<protein>
    <recommendedName>
        <fullName evidence="1">Transposase IS66 central domain-containing protein</fullName>
    </recommendedName>
</protein>
<dbReference type="InterPro" id="IPR004291">
    <property type="entry name" value="Transposase_IS66_central"/>
</dbReference>
<evidence type="ECO:0000313" key="3">
    <source>
        <dbReference type="Proteomes" id="UP000000593"/>
    </source>
</evidence>
<dbReference type="Pfam" id="PF03050">
    <property type="entry name" value="DDE_Tnp_IS66"/>
    <property type="match status" value="1"/>
</dbReference>
<dbReference type="InterPro" id="IPR052344">
    <property type="entry name" value="Transposase-related"/>
</dbReference>
<keyword evidence="3" id="KW-1185">Reference proteome</keyword>
<reference evidence="3" key="1">
    <citation type="journal article" date="2005" name="Science">
        <title>Life at depth: Photobacterium profundum genome sequence and expression analysis.</title>
        <authorList>
            <person name="Vezzi A."/>
            <person name="Campanaro S."/>
            <person name="D'Angelo M."/>
            <person name="Simonato F."/>
            <person name="Vitulo N."/>
            <person name="Lauro F.M."/>
            <person name="Cestaro A."/>
            <person name="Malacrida G."/>
            <person name="Simionati B."/>
            <person name="Cannata N."/>
            <person name="Romualdi C."/>
            <person name="Bartlett D.H."/>
            <person name="Valle G."/>
        </authorList>
    </citation>
    <scope>NUCLEOTIDE SEQUENCE [LARGE SCALE GENOMIC DNA]</scope>
    <source>
        <strain evidence="3">ATCC BAA-1253 / SS9</strain>
    </source>
</reference>
<dbReference type="NCBIfam" id="NF033517">
    <property type="entry name" value="transpos_IS66"/>
    <property type="match status" value="1"/>
</dbReference>
<proteinExistence type="predicted"/>
<dbReference type="PANTHER" id="PTHR33678">
    <property type="entry name" value="BLL1576 PROTEIN"/>
    <property type="match status" value="1"/>
</dbReference>
<evidence type="ECO:0000313" key="2">
    <source>
        <dbReference type="EMBL" id="CAG23020.1"/>
    </source>
</evidence>
<name>Q6LI60_PHOPR</name>
<dbReference type="STRING" id="298386.PBPRB1148"/>
<feature type="domain" description="Transposase IS66 central" evidence="1">
    <location>
        <begin position="64"/>
        <end position="334"/>
    </location>
</feature>
<organism evidence="2 3">
    <name type="scientific">Photobacterium profundum (strain SS9)</name>
    <dbReference type="NCBI Taxonomy" id="298386"/>
    <lineage>
        <taxon>Bacteria</taxon>
        <taxon>Pseudomonadati</taxon>
        <taxon>Pseudomonadota</taxon>
        <taxon>Gammaproteobacteria</taxon>
        <taxon>Vibrionales</taxon>
        <taxon>Vibrionaceae</taxon>
        <taxon>Photobacterium</taxon>
    </lineage>
</organism>
<evidence type="ECO:0000259" key="1">
    <source>
        <dbReference type="Pfam" id="PF03050"/>
    </source>
</evidence>